<proteinExistence type="predicted"/>
<name>A0ACB6QK04_9PLEO</name>
<comment type="caution">
    <text evidence="1">The sequence shown here is derived from an EMBL/GenBank/DDBJ whole genome shotgun (WGS) entry which is preliminary data.</text>
</comment>
<keyword evidence="2" id="KW-1185">Reference proteome</keyword>
<dbReference type="EMBL" id="MU003521">
    <property type="protein sequence ID" value="KAF2467289.1"/>
    <property type="molecule type" value="Genomic_DNA"/>
</dbReference>
<protein>
    <submittedName>
        <fullName evidence="1">Uncharacterized protein</fullName>
    </submittedName>
</protein>
<organism evidence="1 2">
    <name type="scientific">Lindgomyces ingoldianus</name>
    <dbReference type="NCBI Taxonomy" id="673940"/>
    <lineage>
        <taxon>Eukaryota</taxon>
        <taxon>Fungi</taxon>
        <taxon>Dikarya</taxon>
        <taxon>Ascomycota</taxon>
        <taxon>Pezizomycotina</taxon>
        <taxon>Dothideomycetes</taxon>
        <taxon>Pleosporomycetidae</taxon>
        <taxon>Pleosporales</taxon>
        <taxon>Lindgomycetaceae</taxon>
        <taxon>Lindgomyces</taxon>
    </lineage>
</organism>
<reference evidence="1" key="1">
    <citation type="journal article" date="2020" name="Stud. Mycol.">
        <title>101 Dothideomycetes genomes: a test case for predicting lifestyles and emergence of pathogens.</title>
        <authorList>
            <person name="Haridas S."/>
            <person name="Albert R."/>
            <person name="Binder M."/>
            <person name="Bloem J."/>
            <person name="Labutti K."/>
            <person name="Salamov A."/>
            <person name="Andreopoulos B."/>
            <person name="Baker S."/>
            <person name="Barry K."/>
            <person name="Bills G."/>
            <person name="Bluhm B."/>
            <person name="Cannon C."/>
            <person name="Castanera R."/>
            <person name="Culley D."/>
            <person name="Daum C."/>
            <person name="Ezra D."/>
            <person name="Gonzalez J."/>
            <person name="Henrissat B."/>
            <person name="Kuo A."/>
            <person name="Liang C."/>
            <person name="Lipzen A."/>
            <person name="Lutzoni F."/>
            <person name="Magnuson J."/>
            <person name="Mondo S."/>
            <person name="Nolan M."/>
            <person name="Ohm R."/>
            <person name="Pangilinan J."/>
            <person name="Park H.-J."/>
            <person name="Ramirez L."/>
            <person name="Alfaro M."/>
            <person name="Sun H."/>
            <person name="Tritt A."/>
            <person name="Yoshinaga Y."/>
            <person name="Zwiers L.-H."/>
            <person name="Turgeon B."/>
            <person name="Goodwin S."/>
            <person name="Spatafora J."/>
            <person name="Crous P."/>
            <person name="Grigoriev I."/>
        </authorList>
    </citation>
    <scope>NUCLEOTIDE SEQUENCE</scope>
    <source>
        <strain evidence="1">ATCC 200398</strain>
    </source>
</reference>
<accession>A0ACB6QK04</accession>
<sequence>MSSLYDPDTGAKLVQRWEFAFRAQRDVALRIPINFVTAPAVSLRAACFSKNQYESKAFKKCFSNLFSVGFRRFLVDVYWDTGRSEWSLCPVQIPPSGLEAESAGITAINTVFSTAQRSISPPTRNARDIRDIRFSWEAALPTYLPKENAIPIWPRQDASTSESVSGSPPLSSGNILPAASLTAAETVTALASSISAVSSKIPVKFPTDGSVPLLQLGDYNCTSIMTLGYLTGVFQDYLDASGTTTDAVTTYLFLNIHAASPYASPYSPAQQLTTEQLPGPQHLLSIIINSNLSSQLYTPQQLQEDRNNLNETWLDVQSDTLPARGYYQTSENSEGFLVTQNGWPNEAYMVFKKFYRLVASFGSVDPQMANYNFSADANTIFAPGTTRSLHNASITSDGGIESGCLFAPIDLTITTSTNSSWAIATSPDLDLGLNPNDTLPIPAITNLTSCGLSPMLNSSLSNVTADFDFQPYLAFTHSTLWSWNPGEPINNTSDDSSARTRCAAIYATPPYPGRWRSVNCNSRNRVACQHPDTPYNWTISADSVNYFSGDTACPRNTIFSVPHTPLENAHLLSVIQSSSSPSHPLSDPIFVNLNALDVPNCWVIGTNGTCPYLPPNDTNNARVVVVPTVAAVIIFVLAALTFFVKCAANRREDKRGRRRRNVGGWDYEGVPS</sequence>
<evidence type="ECO:0000313" key="2">
    <source>
        <dbReference type="Proteomes" id="UP000799755"/>
    </source>
</evidence>
<dbReference type="Proteomes" id="UP000799755">
    <property type="component" value="Unassembled WGS sequence"/>
</dbReference>
<evidence type="ECO:0000313" key="1">
    <source>
        <dbReference type="EMBL" id="KAF2467289.1"/>
    </source>
</evidence>
<gene>
    <name evidence="1" type="ORF">BDR25DRAFT_345042</name>
</gene>